<reference evidence="1" key="1">
    <citation type="submission" date="2022-07" db="EMBL/GenBank/DDBJ databases">
        <title>The genome of Lyophyllum shimeji provides insight into the initial evolution of ectomycorrhizal fungal genome.</title>
        <authorList>
            <person name="Kobayashi Y."/>
            <person name="Shibata T."/>
            <person name="Hirakawa H."/>
            <person name="Shigenobu S."/>
            <person name="Nishiyama T."/>
            <person name="Yamada A."/>
            <person name="Hasebe M."/>
            <person name="Kawaguchi M."/>
        </authorList>
    </citation>
    <scope>NUCLEOTIDE SEQUENCE</scope>
    <source>
        <strain evidence="1">AT787</strain>
    </source>
</reference>
<sequence>MQAATLLQKYCNPFTCSLSSNTGTPQMRPPPLPDELLLEIFEFATHVHRHATLAPLDPFTPRRVSNNVMGPNTASLSTRTKLSLVLVCRSWRRLAVQLLYDYLVIRSPARATTILAVLQRSSSMTDGKSGPAGYGQWTRHIEVHTHARGANNLSFLQTIFRIFQECPNVRMLSGIWNHPLPIEFLNAVAALYGPSLQGIYWNDRSVIYPERTTLASPEFLTSFSSLRVLNLRSYSGKSVSKSHAVTLPKVEDLVISNTQRSLAIATTLGLPALRNLTVKTGAECAPTEYFINFLHVHGASLVSVDLLSPSVDSDPEPDSSQIRRTACHTNPDLFLLDNRCPNLVTLTFPTTSSPLSPDICHPLHRIGLRGVRADSLYPDKATNTKGHLMSFTPDRYPKLEVVRTVGYLVEADTDSLIKDVFIWWVEKFEKQGVDFLDGEALVQLKLRRPGSVNQGVDVGSRLPEPSPS</sequence>
<keyword evidence="2" id="KW-1185">Reference proteome</keyword>
<accession>A0A9P3PJK8</accession>
<dbReference type="EMBL" id="BRPK01000004">
    <property type="protein sequence ID" value="GLB37402.1"/>
    <property type="molecule type" value="Genomic_DNA"/>
</dbReference>
<dbReference type="OrthoDB" id="3171058at2759"/>
<dbReference type="AlphaFoldDB" id="A0A9P3PJK8"/>
<name>A0A9P3PJK8_LYOSH</name>
<evidence type="ECO:0000313" key="1">
    <source>
        <dbReference type="EMBL" id="GLB37402.1"/>
    </source>
</evidence>
<evidence type="ECO:0008006" key="3">
    <source>
        <dbReference type="Google" id="ProtNLM"/>
    </source>
</evidence>
<gene>
    <name evidence="1" type="ORF">LshimejAT787_0404530</name>
</gene>
<comment type="caution">
    <text evidence="1">The sequence shown here is derived from an EMBL/GenBank/DDBJ whole genome shotgun (WGS) entry which is preliminary data.</text>
</comment>
<protein>
    <recommendedName>
        <fullName evidence="3">F-box domain-containing protein</fullName>
    </recommendedName>
</protein>
<dbReference type="Proteomes" id="UP001063166">
    <property type="component" value="Unassembled WGS sequence"/>
</dbReference>
<proteinExistence type="predicted"/>
<evidence type="ECO:0000313" key="2">
    <source>
        <dbReference type="Proteomes" id="UP001063166"/>
    </source>
</evidence>
<organism evidence="1 2">
    <name type="scientific">Lyophyllum shimeji</name>
    <name type="common">Hon-shimeji</name>
    <name type="synonym">Tricholoma shimeji</name>
    <dbReference type="NCBI Taxonomy" id="47721"/>
    <lineage>
        <taxon>Eukaryota</taxon>
        <taxon>Fungi</taxon>
        <taxon>Dikarya</taxon>
        <taxon>Basidiomycota</taxon>
        <taxon>Agaricomycotina</taxon>
        <taxon>Agaricomycetes</taxon>
        <taxon>Agaricomycetidae</taxon>
        <taxon>Agaricales</taxon>
        <taxon>Tricholomatineae</taxon>
        <taxon>Lyophyllaceae</taxon>
        <taxon>Lyophyllum</taxon>
    </lineage>
</organism>